<reference evidence="1 2" key="1">
    <citation type="submission" date="2015-07" db="EMBL/GenBank/DDBJ databases">
        <title>Comparative genomics of the Sigatoka disease complex on banana suggests a link between parallel evolutionary changes in Pseudocercospora fijiensis and Pseudocercospora eumusae and increased virulence on the banana host.</title>
        <authorList>
            <person name="Chang T.-C."/>
            <person name="Salvucci A."/>
            <person name="Crous P.W."/>
            <person name="Stergiopoulos I."/>
        </authorList>
    </citation>
    <scope>NUCLEOTIDE SEQUENCE [LARGE SCALE GENOMIC DNA]</scope>
    <source>
        <strain evidence="1 2">CBS 116634</strain>
    </source>
</reference>
<keyword evidence="2" id="KW-1185">Reference proteome</keyword>
<name>A0A139I361_9PEZI</name>
<dbReference type="EMBL" id="LFZO01000368">
    <property type="protein sequence ID" value="KXT09146.1"/>
    <property type="molecule type" value="Genomic_DNA"/>
</dbReference>
<evidence type="ECO:0000313" key="2">
    <source>
        <dbReference type="Proteomes" id="UP000073492"/>
    </source>
</evidence>
<dbReference type="AlphaFoldDB" id="A0A139I361"/>
<organism evidence="1 2">
    <name type="scientific">Pseudocercospora musae</name>
    <dbReference type="NCBI Taxonomy" id="113226"/>
    <lineage>
        <taxon>Eukaryota</taxon>
        <taxon>Fungi</taxon>
        <taxon>Dikarya</taxon>
        <taxon>Ascomycota</taxon>
        <taxon>Pezizomycotina</taxon>
        <taxon>Dothideomycetes</taxon>
        <taxon>Dothideomycetidae</taxon>
        <taxon>Mycosphaerellales</taxon>
        <taxon>Mycosphaerellaceae</taxon>
        <taxon>Pseudocercospora</taxon>
    </lineage>
</organism>
<sequence>MFYFLTALQQFMPWNANQRMLPASPTSRAPIALTAGPPLQSMPITTEATEASHTRESSGKVIVMRIRVLNCSLSLQISVLHRESYFTFQSMPLSAVLAEPLRLIYKQTWACKLSAYHICHISILLNCGSLVGYINNQS</sequence>
<proteinExistence type="predicted"/>
<evidence type="ECO:0000313" key="1">
    <source>
        <dbReference type="EMBL" id="KXT09146.1"/>
    </source>
</evidence>
<accession>A0A139I361</accession>
<dbReference type="Proteomes" id="UP000073492">
    <property type="component" value="Unassembled WGS sequence"/>
</dbReference>
<gene>
    <name evidence="1" type="ORF">AC579_5825</name>
</gene>
<comment type="caution">
    <text evidence="1">The sequence shown here is derived from an EMBL/GenBank/DDBJ whole genome shotgun (WGS) entry which is preliminary data.</text>
</comment>
<protein>
    <submittedName>
        <fullName evidence="1">Uncharacterized protein</fullName>
    </submittedName>
</protein>